<dbReference type="InterPro" id="IPR028994">
    <property type="entry name" value="Integrin_alpha_N"/>
</dbReference>
<name>A0A382U1E5_9ZZZZ</name>
<feature type="non-terminal residue" evidence="2">
    <location>
        <position position="1"/>
    </location>
</feature>
<feature type="non-terminal residue" evidence="2">
    <location>
        <position position="297"/>
    </location>
</feature>
<proteinExistence type="predicted"/>
<evidence type="ECO:0008006" key="3">
    <source>
        <dbReference type="Google" id="ProtNLM"/>
    </source>
</evidence>
<gene>
    <name evidence="2" type="ORF">METZ01_LOCUS380990</name>
</gene>
<dbReference type="EMBL" id="UINC01140788">
    <property type="protein sequence ID" value="SVD28136.1"/>
    <property type="molecule type" value="Genomic_DNA"/>
</dbReference>
<reference evidence="2" key="1">
    <citation type="submission" date="2018-05" db="EMBL/GenBank/DDBJ databases">
        <authorList>
            <person name="Lanie J.A."/>
            <person name="Ng W.-L."/>
            <person name="Kazmierczak K.M."/>
            <person name="Andrzejewski T.M."/>
            <person name="Davidsen T.M."/>
            <person name="Wayne K.J."/>
            <person name="Tettelin H."/>
            <person name="Glass J.I."/>
            <person name="Rusch D."/>
            <person name="Podicherti R."/>
            <person name="Tsui H.-C.T."/>
            <person name="Winkler M.E."/>
        </authorList>
    </citation>
    <scope>NUCLEOTIDE SEQUENCE</scope>
</reference>
<evidence type="ECO:0000256" key="1">
    <source>
        <dbReference type="ARBA" id="ARBA00022729"/>
    </source>
</evidence>
<dbReference type="AlphaFoldDB" id="A0A382U1E5"/>
<accession>A0A382U1E5</accession>
<organism evidence="2">
    <name type="scientific">marine metagenome</name>
    <dbReference type="NCBI Taxonomy" id="408172"/>
    <lineage>
        <taxon>unclassified sequences</taxon>
        <taxon>metagenomes</taxon>
        <taxon>ecological metagenomes</taxon>
    </lineage>
</organism>
<dbReference type="PANTHER" id="PTHR46580">
    <property type="entry name" value="SENSOR KINASE-RELATED"/>
    <property type="match status" value="1"/>
</dbReference>
<sequence length="297" mass="32710">IDLLALGESGLYVLRQGLKGLAKPELIPFSGAVRAFQVVDLDSDKRNDLLLIDWESPNPFRFRLQDAQGRLGPEVHFRLPSMRSFWAEDLDGDQRAEVITIARQSGRAQVHHLARRAAEVLAGTLKRGQLEIMPLRRTDKEKRGVAWADVDGDGRTDLLTAQPESSELTIRRQQANGTLGSARTFPSLSGISAVTAADWDGDGIPEIFVLSEDEKQVGVTRMAKNGRLPFPKVLMVDGRPLAMAAGRLSAKARPVLALVLDRDGKRFLHIQKADGTAHSQELDKKFKANPSVLAFHD</sequence>
<protein>
    <recommendedName>
        <fullName evidence="3">VCBS repeat-containing protein</fullName>
    </recommendedName>
</protein>
<keyword evidence="1" id="KW-0732">Signal</keyword>
<dbReference type="Pfam" id="PF13517">
    <property type="entry name" value="FG-GAP_3"/>
    <property type="match status" value="1"/>
</dbReference>
<dbReference type="Gene3D" id="2.130.10.130">
    <property type="entry name" value="Integrin alpha, N-terminal"/>
    <property type="match status" value="1"/>
</dbReference>
<evidence type="ECO:0000313" key="2">
    <source>
        <dbReference type="EMBL" id="SVD28136.1"/>
    </source>
</evidence>
<dbReference type="SUPFAM" id="SSF69318">
    <property type="entry name" value="Integrin alpha N-terminal domain"/>
    <property type="match status" value="1"/>
</dbReference>
<dbReference type="InterPro" id="IPR013517">
    <property type="entry name" value="FG-GAP"/>
</dbReference>